<dbReference type="Proteomes" id="UP000807342">
    <property type="component" value="Unassembled WGS sequence"/>
</dbReference>
<keyword evidence="3" id="KW-1185">Reference proteome</keyword>
<accession>A0A9P6C7N1</accession>
<dbReference type="Gene3D" id="3.80.10.10">
    <property type="entry name" value="Ribonuclease Inhibitor"/>
    <property type="match status" value="1"/>
</dbReference>
<dbReference type="AlphaFoldDB" id="A0A9P6C7N1"/>
<dbReference type="OrthoDB" id="2269034at2759"/>
<reference evidence="2" key="1">
    <citation type="submission" date="2020-11" db="EMBL/GenBank/DDBJ databases">
        <authorList>
            <consortium name="DOE Joint Genome Institute"/>
            <person name="Ahrendt S."/>
            <person name="Riley R."/>
            <person name="Andreopoulos W."/>
            <person name="Labutti K."/>
            <person name="Pangilinan J."/>
            <person name="Ruiz-Duenas F.J."/>
            <person name="Barrasa J.M."/>
            <person name="Sanchez-Garcia M."/>
            <person name="Camarero S."/>
            <person name="Miyauchi S."/>
            <person name="Serrano A."/>
            <person name="Linde D."/>
            <person name="Babiker R."/>
            <person name="Drula E."/>
            <person name="Ayuso-Fernandez I."/>
            <person name="Pacheco R."/>
            <person name="Padilla G."/>
            <person name="Ferreira P."/>
            <person name="Barriuso J."/>
            <person name="Kellner H."/>
            <person name="Castanera R."/>
            <person name="Alfaro M."/>
            <person name="Ramirez L."/>
            <person name="Pisabarro A.G."/>
            <person name="Kuo A."/>
            <person name="Tritt A."/>
            <person name="Lipzen A."/>
            <person name="He G."/>
            <person name="Yan M."/>
            <person name="Ng V."/>
            <person name="Cullen D."/>
            <person name="Martin F."/>
            <person name="Rosso M.-N."/>
            <person name="Henrissat B."/>
            <person name="Hibbett D."/>
            <person name="Martinez A.T."/>
            <person name="Grigoriev I.V."/>
        </authorList>
    </citation>
    <scope>NUCLEOTIDE SEQUENCE</scope>
    <source>
        <strain evidence="2">MF-IS2</strain>
    </source>
</reference>
<comment type="caution">
    <text evidence="2">The sequence shown here is derived from an EMBL/GenBank/DDBJ whole genome shotgun (WGS) entry which is preliminary data.</text>
</comment>
<dbReference type="PROSITE" id="PS50181">
    <property type="entry name" value="FBOX"/>
    <property type="match status" value="1"/>
</dbReference>
<protein>
    <recommendedName>
        <fullName evidence="1">F-box domain-containing protein</fullName>
    </recommendedName>
</protein>
<organism evidence="2 3">
    <name type="scientific">Macrolepiota fuliginosa MF-IS2</name>
    <dbReference type="NCBI Taxonomy" id="1400762"/>
    <lineage>
        <taxon>Eukaryota</taxon>
        <taxon>Fungi</taxon>
        <taxon>Dikarya</taxon>
        <taxon>Basidiomycota</taxon>
        <taxon>Agaricomycotina</taxon>
        <taxon>Agaricomycetes</taxon>
        <taxon>Agaricomycetidae</taxon>
        <taxon>Agaricales</taxon>
        <taxon>Agaricineae</taxon>
        <taxon>Agaricaceae</taxon>
        <taxon>Macrolepiota</taxon>
    </lineage>
</organism>
<dbReference type="InterPro" id="IPR001810">
    <property type="entry name" value="F-box_dom"/>
</dbReference>
<evidence type="ECO:0000259" key="1">
    <source>
        <dbReference type="PROSITE" id="PS50181"/>
    </source>
</evidence>
<dbReference type="SUPFAM" id="SSF81383">
    <property type="entry name" value="F-box domain"/>
    <property type="match status" value="1"/>
</dbReference>
<proteinExistence type="predicted"/>
<dbReference type="SUPFAM" id="SSF52058">
    <property type="entry name" value="L domain-like"/>
    <property type="match status" value="1"/>
</dbReference>
<dbReference type="Gene3D" id="1.20.1280.50">
    <property type="match status" value="1"/>
</dbReference>
<dbReference type="InterPro" id="IPR036047">
    <property type="entry name" value="F-box-like_dom_sf"/>
</dbReference>
<dbReference type="EMBL" id="MU151087">
    <property type="protein sequence ID" value="KAF9451328.1"/>
    <property type="molecule type" value="Genomic_DNA"/>
</dbReference>
<name>A0A9P6C7N1_9AGAR</name>
<gene>
    <name evidence="2" type="ORF">P691DRAFT_808083</name>
</gene>
<evidence type="ECO:0000313" key="2">
    <source>
        <dbReference type="EMBL" id="KAF9451328.1"/>
    </source>
</evidence>
<feature type="domain" description="F-box" evidence="1">
    <location>
        <begin position="7"/>
        <end position="58"/>
    </location>
</feature>
<dbReference type="InterPro" id="IPR032675">
    <property type="entry name" value="LRR_dom_sf"/>
</dbReference>
<sequence length="421" mass="48060">MNPISSSVTIDSLPIEILGEIFINCLEHSFYKRQVLLTSVSRSWRYVAHSCPQLWTEIYIDVDNTHPHIPHLQRCLQQSKGLPLDIRIYEGTSEIFGLSDSELGEYMERVGGALFQHIGRWKTFYLQQLSHHVPVTNFLIAVPFNLATQLEELDYMTRHGEIMSGLGQAPALRRLRCRWWGLTIDPLFLLPLQQVTHLDLSTYFSWGEIMQVVMLCTSLASLKLLSPSFASLSSLPKSISLPNLKGLIFASTTSVYALLPRLQCPNLCVLALGIAFEGAGDHYCDLFHFLANGNHKLQLLRLYDKRFPVDLLPTFFSIPRLADVYLLDLSYRLPENTGGDNNEAAYSRDFGKIKEAVDEVAKTLRNPNMPYLETLPEVKRGVNMRWLVKEKFLNVALTYHTLRDGDLMKLVDACHKEWIYI</sequence>
<evidence type="ECO:0000313" key="3">
    <source>
        <dbReference type="Proteomes" id="UP000807342"/>
    </source>
</evidence>